<dbReference type="CDD" id="cd11592">
    <property type="entry name" value="Agmatinase_PAH"/>
    <property type="match status" value="1"/>
</dbReference>
<comment type="cofactor">
    <cofactor evidence="4">
        <name>Mn(2+)</name>
        <dbReference type="ChEBI" id="CHEBI:29035"/>
    </cofactor>
    <text evidence="4">Binds 2 manganese ions per subunit.</text>
</comment>
<evidence type="ECO:0000256" key="4">
    <source>
        <dbReference type="PIRSR" id="PIRSR036979-1"/>
    </source>
</evidence>
<dbReference type="GO" id="GO:0008783">
    <property type="term" value="F:agmatinase activity"/>
    <property type="evidence" value="ECO:0007669"/>
    <property type="project" value="TreeGrafter"/>
</dbReference>
<evidence type="ECO:0000256" key="2">
    <source>
        <dbReference type="ARBA" id="ARBA00022723"/>
    </source>
</evidence>
<dbReference type="EMBL" id="FUWM01000039">
    <property type="protein sequence ID" value="SKA09869.1"/>
    <property type="molecule type" value="Genomic_DNA"/>
</dbReference>
<dbReference type="GO" id="GO:0046872">
    <property type="term" value="F:metal ion binding"/>
    <property type="evidence" value="ECO:0007669"/>
    <property type="project" value="UniProtKB-KW"/>
</dbReference>
<dbReference type="NCBIfam" id="TIGR01230">
    <property type="entry name" value="agmatinase"/>
    <property type="match status" value="1"/>
</dbReference>
<evidence type="ECO:0000256" key="5">
    <source>
        <dbReference type="RuleBase" id="RU003684"/>
    </source>
</evidence>
<dbReference type="PRINTS" id="PR00116">
    <property type="entry name" value="ARGINASE"/>
</dbReference>
<dbReference type="STRING" id="142842.SAMN02745118_02794"/>
<dbReference type="PIRSF" id="PIRSF036979">
    <property type="entry name" value="Arginase"/>
    <property type="match status" value="1"/>
</dbReference>
<keyword evidence="4" id="KW-0464">Manganese</keyword>
<feature type="binding site" evidence="4">
    <location>
        <position position="154"/>
    </location>
    <ligand>
        <name>Mn(2+)</name>
        <dbReference type="ChEBI" id="CHEBI:29035"/>
        <label>1</label>
    </ligand>
</feature>
<dbReference type="Gene3D" id="3.40.800.10">
    <property type="entry name" value="Ureohydrolase domain"/>
    <property type="match status" value="1"/>
</dbReference>
<name>A0A1T4R1J3_9FIRM</name>
<comment type="similarity">
    <text evidence="1">Belongs to the arginase family. Agmatinase subfamily.</text>
</comment>
<dbReference type="AlphaFoldDB" id="A0A1T4R1J3"/>
<gene>
    <name evidence="6" type="ORF">SAMN02745118_02794</name>
</gene>
<feature type="binding site" evidence="4">
    <location>
        <position position="127"/>
    </location>
    <ligand>
        <name>Mn(2+)</name>
        <dbReference type="ChEBI" id="CHEBI:29035"/>
        <label>1</label>
    </ligand>
</feature>
<organism evidence="6 7">
    <name type="scientific">Selenihalanaerobacter shriftii</name>
    <dbReference type="NCBI Taxonomy" id="142842"/>
    <lineage>
        <taxon>Bacteria</taxon>
        <taxon>Bacillati</taxon>
        <taxon>Bacillota</taxon>
        <taxon>Clostridia</taxon>
        <taxon>Halanaerobiales</taxon>
        <taxon>Halobacteroidaceae</taxon>
        <taxon>Selenihalanaerobacter</taxon>
    </lineage>
</organism>
<keyword evidence="2 4" id="KW-0479">Metal-binding</keyword>
<dbReference type="PANTHER" id="PTHR11358">
    <property type="entry name" value="ARGINASE/AGMATINASE"/>
    <property type="match status" value="1"/>
</dbReference>
<feature type="binding site" evidence="4">
    <location>
        <position position="242"/>
    </location>
    <ligand>
        <name>Mn(2+)</name>
        <dbReference type="ChEBI" id="CHEBI:29035"/>
        <label>1</label>
    </ligand>
</feature>
<dbReference type="PANTHER" id="PTHR11358:SF26">
    <property type="entry name" value="GUANIDINO ACID HYDROLASE, MITOCHONDRIAL"/>
    <property type="match status" value="1"/>
</dbReference>
<evidence type="ECO:0000313" key="6">
    <source>
        <dbReference type="EMBL" id="SKA09869.1"/>
    </source>
</evidence>
<dbReference type="SUPFAM" id="SSF52768">
    <property type="entry name" value="Arginase/deacetylase"/>
    <property type="match status" value="1"/>
</dbReference>
<evidence type="ECO:0000256" key="3">
    <source>
        <dbReference type="ARBA" id="ARBA00022801"/>
    </source>
</evidence>
<dbReference type="InterPro" id="IPR006035">
    <property type="entry name" value="Ureohydrolase"/>
</dbReference>
<reference evidence="7" key="1">
    <citation type="submission" date="2017-02" db="EMBL/GenBank/DDBJ databases">
        <authorList>
            <person name="Varghese N."/>
            <person name="Submissions S."/>
        </authorList>
    </citation>
    <scope>NUCLEOTIDE SEQUENCE [LARGE SCALE GENOMIC DNA]</scope>
    <source>
        <strain evidence="7">ATCC BAA-73</strain>
    </source>
</reference>
<protein>
    <submittedName>
        <fullName evidence="6">Agmatinase</fullName>
    </submittedName>
</protein>
<evidence type="ECO:0000256" key="1">
    <source>
        <dbReference type="ARBA" id="ARBA00009227"/>
    </source>
</evidence>
<dbReference type="Proteomes" id="UP000190625">
    <property type="component" value="Unassembled WGS sequence"/>
</dbReference>
<feature type="binding site" evidence="4">
    <location>
        <position position="152"/>
    </location>
    <ligand>
        <name>Mn(2+)</name>
        <dbReference type="ChEBI" id="CHEBI:29035"/>
        <label>1</label>
    </ligand>
</feature>
<accession>A0A1T4R1J3</accession>
<dbReference type="Pfam" id="PF00491">
    <property type="entry name" value="Arginase"/>
    <property type="match status" value="1"/>
</dbReference>
<keyword evidence="7" id="KW-1185">Reference proteome</keyword>
<evidence type="ECO:0000313" key="7">
    <source>
        <dbReference type="Proteomes" id="UP000190625"/>
    </source>
</evidence>
<dbReference type="InterPro" id="IPR023696">
    <property type="entry name" value="Ureohydrolase_dom_sf"/>
</dbReference>
<feature type="binding site" evidence="4">
    <location>
        <position position="244"/>
    </location>
    <ligand>
        <name>Mn(2+)</name>
        <dbReference type="ChEBI" id="CHEBI:29035"/>
        <label>1</label>
    </ligand>
</feature>
<dbReference type="NCBIfam" id="NF002564">
    <property type="entry name" value="PRK02190.1"/>
    <property type="match status" value="1"/>
</dbReference>
<dbReference type="RefSeq" id="WP_078811169.1">
    <property type="nucleotide sequence ID" value="NZ_FUWM01000039.1"/>
</dbReference>
<dbReference type="InterPro" id="IPR005925">
    <property type="entry name" value="Agmatinase-rel"/>
</dbReference>
<dbReference type="OrthoDB" id="9788689at2"/>
<dbReference type="InterPro" id="IPR020855">
    <property type="entry name" value="Ureohydrolase_Mn_BS"/>
</dbReference>
<proteinExistence type="inferred from homology"/>
<feature type="binding site" evidence="4">
    <location>
        <position position="150"/>
    </location>
    <ligand>
        <name>Mn(2+)</name>
        <dbReference type="ChEBI" id="CHEBI:29035"/>
        <label>1</label>
    </ligand>
</feature>
<keyword evidence="3 5" id="KW-0378">Hydrolase</keyword>
<sequence>MENKQNNQPASALNSPRFCNTGTFMRLPKLEMTEDLDFAVVGVPFDTASSFRTGSRFGPSAIRNMSALIKPNNVHLEVNVLENLNGADYGDVNIIPGYIEPTFKKIEEELGEIISNGIIPIIFGGDHSISLPNLRAIAKQHGPVAMVHLDSHADINDEVFGQKYNHGTPFRRAVEEGLIDPAHTIQIGMRGSLYDPDEHKIAEKELGFRLIPAHEVREIGIDTTIEEIRNRVGDRKVFLTFDIDFIDPAYAPGTGTPEVGGFTSAETLKIIRALKELNFVGCDIVEVAPQYDPTDMTAFMAANLGFEFISILASKKKVTQ</sequence>
<dbReference type="PROSITE" id="PS51409">
    <property type="entry name" value="ARGINASE_2"/>
    <property type="match status" value="1"/>
</dbReference>
<dbReference type="GO" id="GO:0033389">
    <property type="term" value="P:putrescine biosynthetic process from arginine, via agmatine"/>
    <property type="evidence" value="ECO:0007669"/>
    <property type="project" value="TreeGrafter"/>
</dbReference>
<dbReference type="PROSITE" id="PS01053">
    <property type="entry name" value="ARGINASE_1"/>
    <property type="match status" value="1"/>
</dbReference>